<evidence type="ECO:0000313" key="3">
    <source>
        <dbReference type="Proteomes" id="UP000054408"/>
    </source>
</evidence>
<evidence type="ECO:0000256" key="1">
    <source>
        <dbReference type="SAM" id="MobiDB-lite"/>
    </source>
</evidence>
<gene>
    <name evidence="2" type="ORF">AMSG_12219</name>
</gene>
<evidence type="ECO:0000313" key="2">
    <source>
        <dbReference type="EMBL" id="KNC53429.1"/>
    </source>
</evidence>
<feature type="region of interest" description="Disordered" evidence="1">
    <location>
        <begin position="67"/>
        <end position="106"/>
    </location>
</feature>
<organism evidence="2 3">
    <name type="scientific">Thecamonas trahens ATCC 50062</name>
    <dbReference type="NCBI Taxonomy" id="461836"/>
    <lineage>
        <taxon>Eukaryota</taxon>
        <taxon>Apusozoa</taxon>
        <taxon>Apusomonadida</taxon>
        <taxon>Apusomonadidae</taxon>
        <taxon>Thecamonas</taxon>
    </lineage>
</organism>
<dbReference type="Proteomes" id="UP000054408">
    <property type="component" value="Unassembled WGS sequence"/>
</dbReference>
<dbReference type="EMBL" id="GL349481">
    <property type="protein sequence ID" value="KNC53429.1"/>
    <property type="molecule type" value="Genomic_DNA"/>
</dbReference>
<reference evidence="2 3" key="1">
    <citation type="submission" date="2010-05" db="EMBL/GenBank/DDBJ databases">
        <title>The Genome Sequence of Thecamonas trahens ATCC 50062.</title>
        <authorList>
            <consortium name="The Broad Institute Genome Sequencing Platform"/>
            <person name="Russ C."/>
            <person name="Cuomo C."/>
            <person name="Shea T."/>
            <person name="Young S.K."/>
            <person name="Zeng Q."/>
            <person name="Koehrsen M."/>
            <person name="Haas B."/>
            <person name="Borodovsky M."/>
            <person name="Guigo R."/>
            <person name="Alvarado L."/>
            <person name="Berlin A."/>
            <person name="Bochicchio J."/>
            <person name="Borenstein D."/>
            <person name="Chapman S."/>
            <person name="Chen Z."/>
            <person name="Freedman E."/>
            <person name="Gellesch M."/>
            <person name="Goldberg J."/>
            <person name="Griggs A."/>
            <person name="Gujja S."/>
            <person name="Heilman E."/>
            <person name="Heiman D."/>
            <person name="Hepburn T."/>
            <person name="Howarth C."/>
            <person name="Jen D."/>
            <person name="Larson L."/>
            <person name="Mehta T."/>
            <person name="Park D."/>
            <person name="Pearson M."/>
            <person name="Roberts A."/>
            <person name="Saif S."/>
            <person name="Shenoy N."/>
            <person name="Sisk P."/>
            <person name="Stolte C."/>
            <person name="Sykes S."/>
            <person name="Thomson T."/>
            <person name="Walk T."/>
            <person name="White J."/>
            <person name="Yandava C."/>
            <person name="Burger G."/>
            <person name="Gray M.W."/>
            <person name="Holland P.W.H."/>
            <person name="King N."/>
            <person name="Lang F.B.F."/>
            <person name="Roger A.J."/>
            <person name="Ruiz-Trillo I."/>
            <person name="Lander E."/>
            <person name="Nusbaum C."/>
        </authorList>
    </citation>
    <scope>NUCLEOTIDE SEQUENCE [LARGE SCALE GENOMIC DNA]</scope>
    <source>
        <strain evidence="2 3">ATCC 50062</strain>
    </source>
</reference>
<dbReference type="RefSeq" id="XP_013754495.1">
    <property type="nucleotide sequence ID" value="XM_013899041.1"/>
</dbReference>
<sequence>MCWLRSAYEQTIADNNKLLDGDEVIEFLNSYFGGVPSYFAELFERVQDPSRHLDELVVPQGKYADLPRHSRRRNRETIPLVENGDYVDDDDGHAHGLANDNHDGQA</sequence>
<keyword evidence="3" id="KW-1185">Reference proteome</keyword>
<dbReference type="AlphaFoldDB" id="A0A0L0DM77"/>
<proteinExistence type="predicted"/>
<dbReference type="GeneID" id="25570134"/>
<name>A0A0L0DM77_THETB</name>
<accession>A0A0L0DM77</accession>
<protein>
    <submittedName>
        <fullName evidence="2">Uncharacterized protein</fullName>
    </submittedName>
</protein>